<keyword evidence="2" id="KW-1185">Reference proteome</keyword>
<dbReference type="OrthoDB" id="5722520at2"/>
<protein>
    <submittedName>
        <fullName evidence="1">Uncharacterized protein</fullName>
    </submittedName>
</protein>
<proteinExistence type="predicted"/>
<evidence type="ECO:0000313" key="1">
    <source>
        <dbReference type="EMBL" id="AOS96913.1"/>
    </source>
</evidence>
<sequence length="371" mass="40467">MALWKKAFARLRGGDVSSSGQPVEAAGSDVLEQDDVEIEESLKAATQMAADAELEADNLPFVAPDAQLSSSELLSGELQQGMQVSLGDLQSSAAGWCYRGHPVMVFGVENTTIDDPSRRRQLASLVHLFPCSNALKDEGSTAWVATERGALEKVGDPGQFRFCPGCLQAAAGRGADAATFQFIDHVRSHGDSYFPGGPCYWRPGMSPVELMPPAADAEQACPQCRCHSRESGWQLNAEDAERLSLPEGICLLCAERQVDGCLHYEADDLLSAAQIRYRDLMAQASRPPVASWKLAAAILPQGWQPLLRSLERMLPPPELFFRFSESEPPAVLAWPALRRGVVERRAEGQAGKDWSLWTRAQIESELGFALR</sequence>
<gene>
    <name evidence="1" type="ORF">AUP74_01475</name>
</gene>
<dbReference type="KEGG" id="micc:AUP74_01475"/>
<dbReference type="EMBL" id="CP014143">
    <property type="protein sequence ID" value="AOS96913.1"/>
    <property type="molecule type" value="Genomic_DNA"/>
</dbReference>
<dbReference type="Proteomes" id="UP000095672">
    <property type="component" value="Chromosome"/>
</dbReference>
<dbReference type="STRING" id="1769779.AUP74_01475"/>
<accession>A0A1C9W6Y2</accession>
<dbReference type="RefSeq" id="WP_069946994.1">
    <property type="nucleotide sequence ID" value="NZ_CP014143.1"/>
</dbReference>
<organism evidence="1 2">
    <name type="scientific">Microbulbifer aggregans</name>
    <dbReference type="NCBI Taxonomy" id="1769779"/>
    <lineage>
        <taxon>Bacteria</taxon>
        <taxon>Pseudomonadati</taxon>
        <taxon>Pseudomonadota</taxon>
        <taxon>Gammaproteobacteria</taxon>
        <taxon>Cellvibrionales</taxon>
        <taxon>Microbulbiferaceae</taxon>
        <taxon>Microbulbifer</taxon>
    </lineage>
</organism>
<dbReference type="PATRIC" id="fig|1769779.3.peg.1473"/>
<evidence type="ECO:0000313" key="2">
    <source>
        <dbReference type="Proteomes" id="UP000095672"/>
    </source>
</evidence>
<reference evidence="2" key="1">
    <citation type="submission" date="2016-01" db="EMBL/GenBank/DDBJ databases">
        <title>Complete genome sequence of Microbulbifer sp. CCB-MM1, a halophile isolated from Matang Mangrove Forest, Perak.</title>
        <authorList>
            <person name="Moh T.H."/>
            <person name="Dinesh B."/>
            <person name="Lau N.-S."/>
            <person name="Go F."/>
            <person name="Alexander Chong S.-C."/>
        </authorList>
    </citation>
    <scope>NUCLEOTIDE SEQUENCE [LARGE SCALE GENOMIC DNA]</scope>
    <source>
        <strain evidence="2">CCB-MM1</strain>
    </source>
</reference>
<dbReference type="AlphaFoldDB" id="A0A1C9W6Y2"/>
<name>A0A1C9W6Y2_9GAMM</name>